<dbReference type="Proteomes" id="UP000177838">
    <property type="component" value="Unassembled WGS sequence"/>
</dbReference>
<sequence length="140" mass="15979">MAVLSLAPYPDISLARVIPQVVKKNSDWSDEYLERVQEEYRRFLQLCKTYPEHKISAPPAIDELWHAHMLDSVHYMSDCDLYFGYYLHHDPCVSDEVDLEGGNNTLKIYTETYGVEPPDIWVGLMTCANPGQGCGSVPIR</sequence>
<reference evidence="1 2" key="1">
    <citation type="journal article" date="2016" name="Nat. Commun.">
        <title>Thousands of microbial genomes shed light on interconnected biogeochemical processes in an aquifer system.</title>
        <authorList>
            <person name="Anantharaman K."/>
            <person name="Brown C.T."/>
            <person name="Hug L.A."/>
            <person name="Sharon I."/>
            <person name="Castelle C.J."/>
            <person name="Probst A.J."/>
            <person name="Thomas B.C."/>
            <person name="Singh A."/>
            <person name="Wilkins M.J."/>
            <person name="Karaoz U."/>
            <person name="Brodie E.L."/>
            <person name="Williams K.H."/>
            <person name="Hubbard S.S."/>
            <person name="Banfield J.F."/>
        </authorList>
    </citation>
    <scope>NUCLEOTIDE SEQUENCE [LARGE SCALE GENOMIC DNA]</scope>
</reference>
<evidence type="ECO:0000313" key="1">
    <source>
        <dbReference type="EMBL" id="OHA59248.1"/>
    </source>
</evidence>
<dbReference type="AlphaFoldDB" id="A0A1G2QFT2"/>
<accession>A0A1G2QFT2</accession>
<comment type="caution">
    <text evidence="1">The sequence shown here is derived from an EMBL/GenBank/DDBJ whole genome shotgun (WGS) entry which is preliminary data.</text>
</comment>
<name>A0A1G2QFT2_9BACT</name>
<dbReference type="PANTHER" id="PTHR34365">
    <property type="entry name" value="ENOLASE (DUF1399)"/>
    <property type="match status" value="1"/>
</dbReference>
<dbReference type="EMBL" id="MHTK01000008">
    <property type="protein sequence ID" value="OHA59248.1"/>
    <property type="molecule type" value="Genomic_DNA"/>
</dbReference>
<protein>
    <recommendedName>
        <fullName evidence="3">Glycine-rich domain-containing protein-like</fullName>
    </recommendedName>
</protein>
<evidence type="ECO:0000313" key="2">
    <source>
        <dbReference type="Proteomes" id="UP000177838"/>
    </source>
</evidence>
<organism evidence="1 2">
    <name type="scientific">Candidatus Vogelbacteria bacterium RIFOXYD1_FULL_46_19</name>
    <dbReference type="NCBI Taxonomy" id="1802439"/>
    <lineage>
        <taxon>Bacteria</taxon>
        <taxon>Candidatus Vogeliibacteriota</taxon>
    </lineage>
</organism>
<gene>
    <name evidence="1" type="ORF">A2589_03495</name>
</gene>
<dbReference type="PANTHER" id="PTHR34365:SF7">
    <property type="entry name" value="GLYCINE-RICH DOMAIN-CONTAINING PROTEIN 1"/>
    <property type="match status" value="1"/>
</dbReference>
<evidence type="ECO:0008006" key="3">
    <source>
        <dbReference type="Google" id="ProtNLM"/>
    </source>
</evidence>
<proteinExistence type="predicted"/>
<dbReference type="Pfam" id="PF07173">
    <property type="entry name" value="GRDP-like"/>
    <property type="match status" value="1"/>
</dbReference>
<dbReference type="InterPro" id="IPR009836">
    <property type="entry name" value="GRDP-like"/>
</dbReference>